<sequence length="62" mass="6576">METVRYMSLAALRNADREAFDGAIRSAVVAAAADVGREVLIKALCGPSRRNEKSQAGLKKAA</sequence>
<gene>
    <name evidence="1" type="ORF">GTP45_01290</name>
</gene>
<reference evidence="1 2" key="1">
    <citation type="submission" date="2019-12" db="EMBL/GenBank/DDBJ databases">
        <title>Novel species isolated from a subtropical stream in China.</title>
        <authorList>
            <person name="Lu H."/>
        </authorList>
    </citation>
    <scope>NUCLEOTIDE SEQUENCE [LARGE SCALE GENOMIC DNA]</scope>
    <source>
        <strain evidence="1 2">FT55W</strain>
    </source>
</reference>
<protein>
    <submittedName>
        <fullName evidence="1">Uncharacterized protein</fullName>
    </submittedName>
</protein>
<dbReference type="EMBL" id="WWCK01000001">
    <property type="protein sequence ID" value="MYM65467.1"/>
    <property type="molecule type" value="Genomic_DNA"/>
</dbReference>
<dbReference type="AlphaFoldDB" id="A0A7X4KA20"/>
<dbReference type="Proteomes" id="UP000450012">
    <property type="component" value="Unassembled WGS sequence"/>
</dbReference>
<name>A0A7X4KA20_9BURK</name>
<organism evidence="1 2">
    <name type="scientific">Duganella rivi</name>
    <dbReference type="NCBI Taxonomy" id="2666083"/>
    <lineage>
        <taxon>Bacteria</taxon>
        <taxon>Pseudomonadati</taxon>
        <taxon>Pseudomonadota</taxon>
        <taxon>Betaproteobacteria</taxon>
        <taxon>Burkholderiales</taxon>
        <taxon>Oxalobacteraceae</taxon>
        <taxon>Telluria group</taxon>
        <taxon>Duganella</taxon>
    </lineage>
</organism>
<dbReference type="RefSeq" id="WP_161012077.1">
    <property type="nucleotide sequence ID" value="NZ_WWCK01000001.1"/>
</dbReference>
<evidence type="ECO:0000313" key="1">
    <source>
        <dbReference type="EMBL" id="MYM65467.1"/>
    </source>
</evidence>
<keyword evidence="2" id="KW-1185">Reference proteome</keyword>
<comment type="caution">
    <text evidence="1">The sequence shown here is derived from an EMBL/GenBank/DDBJ whole genome shotgun (WGS) entry which is preliminary data.</text>
</comment>
<evidence type="ECO:0000313" key="2">
    <source>
        <dbReference type="Proteomes" id="UP000450012"/>
    </source>
</evidence>
<accession>A0A7X4KA20</accession>
<proteinExistence type="predicted"/>